<feature type="non-terminal residue" evidence="1">
    <location>
        <position position="1"/>
    </location>
</feature>
<reference evidence="1" key="1">
    <citation type="submission" date="2021-06" db="EMBL/GenBank/DDBJ databases">
        <authorList>
            <person name="Kallberg Y."/>
            <person name="Tangrot J."/>
            <person name="Rosling A."/>
        </authorList>
    </citation>
    <scope>NUCLEOTIDE SEQUENCE</scope>
    <source>
        <strain evidence="1">IL203A</strain>
    </source>
</reference>
<dbReference type="EMBL" id="CAJVPU010039668">
    <property type="protein sequence ID" value="CAG8737595.1"/>
    <property type="molecule type" value="Genomic_DNA"/>
</dbReference>
<comment type="caution">
    <text evidence="1">The sequence shown here is derived from an EMBL/GenBank/DDBJ whole genome shotgun (WGS) entry which is preliminary data.</text>
</comment>
<keyword evidence="2" id="KW-1185">Reference proteome</keyword>
<organism evidence="1 2">
    <name type="scientific">Dentiscutata heterogama</name>
    <dbReference type="NCBI Taxonomy" id="1316150"/>
    <lineage>
        <taxon>Eukaryota</taxon>
        <taxon>Fungi</taxon>
        <taxon>Fungi incertae sedis</taxon>
        <taxon>Mucoromycota</taxon>
        <taxon>Glomeromycotina</taxon>
        <taxon>Glomeromycetes</taxon>
        <taxon>Diversisporales</taxon>
        <taxon>Gigasporaceae</taxon>
        <taxon>Dentiscutata</taxon>
    </lineage>
</organism>
<sequence>YISCNYVSAVSLGPVINSSGADGNSDNYLESGAIISDTYFVFDS</sequence>
<evidence type="ECO:0000313" key="2">
    <source>
        <dbReference type="Proteomes" id="UP000789702"/>
    </source>
</evidence>
<dbReference type="Proteomes" id="UP000789702">
    <property type="component" value="Unassembled WGS sequence"/>
</dbReference>
<accession>A0ACA9Q7Z7</accession>
<gene>
    <name evidence="1" type="ORF">DHETER_LOCUS13842</name>
</gene>
<feature type="non-terminal residue" evidence="1">
    <location>
        <position position="44"/>
    </location>
</feature>
<name>A0ACA9Q7Z7_9GLOM</name>
<protein>
    <submittedName>
        <fullName evidence="1">3879_t:CDS:1</fullName>
    </submittedName>
</protein>
<evidence type="ECO:0000313" key="1">
    <source>
        <dbReference type="EMBL" id="CAG8737595.1"/>
    </source>
</evidence>
<proteinExistence type="predicted"/>